<evidence type="ECO:0000313" key="11">
    <source>
        <dbReference type="RefSeq" id="XP_025787934.1"/>
    </source>
</evidence>
<evidence type="ECO:0000256" key="2">
    <source>
        <dbReference type="ARBA" id="ARBA00022723"/>
    </source>
</evidence>
<feature type="domain" description="C2H2-type" evidence="9">
    <location>
        <begin position="260"/>
        <end position="287"/>
    </location>
</feature>
<dbReference type="InterPro" id="IPR013087">
    <property type="entry name" value="Znf_C2H2_type"/>
</dbReference>
<dbReference type="Proteomes" id="UP000515131">
    <property type="component" value="Unplaced"/>
</dbReference>
<dbReference type="PANTHER" id="PTHR16515:SF49">
    <property type="entry name" value="GASTRULA ZINC FINGER PROTEIN XLCGF49.1-LIKE-RELATED"/>
    <property type="match status" value="1"/>
</dbReference>
<feature type="domain" description="C2H2-type" evidence="9">
    <location>
        <begin position="373"/>
        <end position="401"/>
    </location>
</feature>
<keyword evidence="10" id="KW-1185">Reference proteome</keyword>
<reference evidence="11" key="1">
    <citation type="submission" date="2025-08" db="UniProtKB">
        <authorList>
            <consortium name="RefSeq"/>
        </authorList>
    </citation>
    <scope>IDENTIFICATION</scope>
    <source>
        <tissue evidence="11">Blood</tissue>
    </source>
</reference>
<feature type="domain" description="C2H2-type" evidence="9">
    <location>
        <begin position="288"/>
        <end position="315"/>
    </location>
</feature>
<dbReference type="InterPro" id="IPR036236">
    <property type="entry name" value="Znf_C2H2_sf"/>
</dbReference>
<dbReference type="FunFam" id="3.30.160.60:FF:000448">
    <property type="entry name" value="RE1-silencing transcription factor A"/>
    <property type="match status" value="1"/>
</dbReference>
<dbReference type="FunFam" id="3.30.160.60:FF:000373">
    <property type="entry name" value="Putative transcriptional repressor ctcf"/>
    <property type="match status" value="1"/>
</dbReference>
<dbReference type="AlphaFoldDB" id="A0A6P6IJE1"/>
<gene>
    <name evidence="11" type="primary">CTCFL</name>
</gene>
<keyword evidence="5" id="KW-0862">Zinc</keyword>
<dbReference type="PANTHER" id="PTHR16515">
    <property type="entry name" value="PR DOMAIN ZINC FINGER PROTEIN"/>
    <property type="match status" value="1"/>
</dbReference>
<evidence type="ECO:0000256" key="3">
    <source>
        <dbReference type="ARBA" id="ARBA00022737"/>
    </source>
</evidence>
<evidence type="ECO:0000256" key="7">
    <source>
        <dbReference type="PROSITE-ProRule" id="PRU00042"/>
    </source>
</evidence>
<accession>A0A6P6IJE1</accession>
<feature type="region of interest" description="Disordered" evidence="8">
    <location>
        <begin position="229"/>
        <end position="252"/>
    </location>
</feature>
<proteinExistence type="predicted"/>
<dbReference type="FunFam" id="3.30.160.60:FF:000222">
    <property type="entry name" value="Putative transcriptional repressor ctcf"/>
    <property type="match status" value="1"/>
</dbReference>
<sequence length="421" mass="47305">MAGTELSVPSEQFTKIKAWELMPPKALEVVPEEGACRGREHLGPGNVEAQGTYGLLEAKMLEGERGLVLTTEETEKHIVTLQTVHFSSEDVQLQDVGWLTPQGWEGVQGAVRQASGREQSLLWLDEGSQQCVAISIQEDAYTLQELEVMQLHVLEGSVAAASEDTKFVVSLAEITGWVKLEKGQGEDQPSAEGGFRAQTQEQFFLVEAKPGDEGSDEIVLTISNLNVGEQEDRPASGQGRVEKANSTNNQKKAKEAKRPFCCDSCVFTSSRISSFNRHMKTHSTEKPHMCHLCLKAFRTVTLLRNHINTHTGTRPYKCGDCVMAFVTSGELVRHRRYKHTHEKPFKCSICKYASVEERHMTVHIRTHTGEKPFTCVSCNKCFRQKQLLNVHFRKYHDADFIPTVYQCPKCSKSFSRWVLCE</sequence>
<organism evidence="10 11">
    <name type="scientific">Puma concolor</name>
    <name type="common">Mountain lion</name>
    <name type="synonym">Felis concolor</name>
    <dbReference type="NCBI Taxonomy" id="9696"/>
    <lineage>
        <taxon>Eukaryota</taxon>
        <taxon>Metazoa</taxon>
        <taxon>Chordata</taxon>
        <taxon>Craniata</taxon>
        <taxon>Vertebrata</taxon>
        <taxon>Euteleostomi</taxon>
        <taxon>Mammalia</taxon>
        <taxon>Eutheria</taxon>
        <taxon>Laurasiatheria</taxon>
        <taxon>Carnivora</taxon>
        <taxon>Feliformia</taxon>
        <taxon>Felidae</taxon>
        <taxon>Felinae</taxon>
        <taxon>Puma</taxon>
    </lineage>
</organism>
<evidence type="ECO:0000256" key="1">
    <source>
        <dbReference type="ARBA" id="ARBA00004123"/>
    </source>
</evidence>
<feature type="domain" description="C2H2-type" evidence="9">
    <location>
        <begin position="316"/>
        <end position="344"/>
    </location>
</feature>
<evidence type="ECO:0000256" key="5">
    <source>
        <dbReference type="ARBA" id="ARBA00022833"/>
    </source>
</evidence>
<dbReference type="GeneID" id="112869086"/>
<dbReference type="Pfam" id="PF00096">
    <property type="entry name" value="zf-C2H2"/>
    <property type="match status" value="1"/>
</dbReference>
<keyword evidence="2" id="KW-0479">Metal-binding</keyword>
<evidence type="ECO:0000256" key="8">
    <source>
        <dbReference type="SAM" id="MobiDB-lite"/>
    </source>
</evidence>
<dbReference type="PROSITE" id="PS00028">
    <property type="entry name" value="ZINC_FINGER_C2H2_1"/>
    <property type="match status" value="3"/>
</dbReference>
<comment type="subcellular location">
    <subcellularLocation>
        <location evidence="1">Nucleus</location>
    </subcellularLocation>
</comment>
<dbReference type="SMART" id="SM00355">
    <property type="entry name" value="ZnF_C2H2"/>
    <property type="match status" value="5"/>
</dbReference>
<evidence type="ECO:0000256" key="6">
    <source>
        <dbReference type="ARBA" id="ARBA00023242"/>
    </source>
</evidence>
<keyword evidence="3" id="KW-0677">Repeat</keyword>
<protein>
    <submittedName>
        <fullName evidence="11">Transcriptional repressor CTCFL</fullName>
    </submittedName>
</protein>
<feature type="domain" description="C2H2-type" evidence="9">
    <location>
        <begin position="345"/>
        <end position="372"/>
    </location>
</feature>
<dbReference type="GO" id="GO:0010468">
    <property type="term" value="P:regulation of gene expression"/>
    <property type="evidence" value="ECO:0007669"/>
    <property type="project" value="TreeGrafter"/>
</dbReference>
<evidence type="ECO:0000256" key="4">
    <source>
        <dbReference type="ARBA" id="ARBA00022771"/>
    </source>
</evidence>
<evidence type="ECO:0000259" key="9">
    <source>
        <dbReference type="PROSITE" id="PS50157"/>
    </source>
</evidence>
<dbReference type="InterPro" id="IPR050331">
    <property type="entry name" value="Zinc_finger"/>
</dbReference>
<dbReference type="FunFam" id="3.30.160.60:FF:000420">
    <property type="entry name" value="Putative transcriptional repressor ctcf"/>
    <property type="match status" value="1"/>
</dbReference>
<keyword evidence="6" id="KW-0539">Nucleus</keyword>
<dbReference type="KEGG" id="pcoo:112869086"/>
<name>A0A6P6IJE1_PUMCO</name>
<evidence type="ECO:0000313" key="10">
    <source>
        <dbReference type="Proteomes" id="UP000515131"/>
    </source>
</evidence>
<dbReference type="CTD" id="140690"/>
<dbReference type="GO" id="GO:0008270">
    <property type="term" value="F:zinc ion binding"/>
    <property type="evidence" value="ECO:0007669"/>
    <property type="project" value="UniProtKB-KW"/>
</dbReference>
<keyword evidence="4 7" id="KW-0863">Zinc-finger</keyword>
<dbReference type="Gene3D" id="3.30.160.60">
    <property type="entry name" value="Classic Zinc Finger"/>
    <property type="match status" value="5"/>
</dbReference>
<dbReference type="RefSeq" id="XP_025787934.1">
    <property type="nucleotide sequence ID" value="XM_025932149.1"/>
</dbReference>
<dbReference type="PROSITE" id="PS50157">
    <property type="entry name" value="ZINC_FINGER_C2H2_2"/>
    <property type="match status" value="5"/>
</dbReference>
<dbReference type="GO" id="GO:0005634">
    <property type="term" value="C:nucleus"/>
    <property type="evidence" value="ECO:0007669"/>
    <property type="project" value="UniProtKB-SubCell"/>
</dbReference>
<dbReference type="SUPFAM" id="SSF57667">
    <property type="entry name" value="beta-beta-alpha zinc fingers"/>
    <property type="match status" value="3"/>
</dbReference>